<protein>
    <submittedName>
        <fullName evidence="2">AMP-dependent synthetase and ligase family protein</fullName>
    </submittedName>
</protein>
<dbReference type="InterPro" id="IPR042099">
    <property type="entry name" value="ANL_N_sf"/>
</dbReference>
<keyword evidence="3" id="KW-1185">Reference proteome</keyword>
<proteinExistence type="predicted"/>
<evidence type="ECO:0000313" key="2">
    <source>
        <dbReference type="EMBL" id="GFS32613.1"/>
    </source>
</evidence>
<dbReference type="AlphaFoldDB" id="A0A7J0DD20"/>
<name>A0A7J0DD20_9ERIC</name>
<dbReference type="OrthoDB" id="1700726at2759"/>
<reference evidence="3" key="1">
    <citation type="submission" date="2019-07" db="EMBL/GenBank/DDBJ databases">
        <title>De Novo Assembly of kiwifruit Actinidia rufa.</title>
        <authorList>
            <person name="Sugita-Konishi S."/>
            <person name="Sato K."/>
            <person name="Mori E."/>
            <person name="Abe Y."/>
            <person name="Kisaki G."/>
            <person name="Hamano K."/>
            <person name="Suezawa K."/>
            <person name="Otani M."/>
            <person name="Fukuda T."/>
            <person name="Manabe T."/>
            <person name="Gomi K."/>
            <person name="Tabuchi M."/>
            <person name="Akimitsu K."/>
            <person name="Kataoka I."/>
        </authorList>
    </citation>
    <scope>NUCLEOTIDE SEQUENCE [LARGE SCALE GENOMIC DNA]</scope>
    <source>
        <strain evidence="3">cv. Fuchu</strain>
    </source>
</reference>
<dbReference type="GO" id="GO:0004467">
    <property type="term" value="F:long-chain fatty acid-CoA ligase activity"/>
    <property type="evidence" value="ECO:0007669"/>
    <property type="project" value="TreeGrafter"/>
</dbReference>
<dbReference type="SUPFAM" id="SSF56801">
    <property type="entry name" value="Acetyl-CoA synthetase-like"/>
    <property type="match status" value="1"/>
</dbReference>
<dbReference type="Proteomes" id="UP000585474">
    <property type="component" value="Unassembled WGS sequence"/>
</dbReference>
<evidence type="ECO:0000259" key="1">
    <source>
        <dbReference type="Pfam" id="PF00501"/>
    </source>
</evidence>
<dbReference type="EMBL" id="BJWL01000169">
    <property type="protein sequence ID" value="GFS32613.1"/>
    <property type="molecule type" value="Genomic_DNA"/>
</dbReference>
<gene>
    <name evidence="2" type="ORF">Acr_00g0023500</name>
</gene>
<dbReference type="Gene3D" id="3.40.50.12780">
    <property type="entry name" value="N-terminal domain of ligase-like"/>
    <property type="match status" value="1"/>
</dbReference>
<feature type="domain" description="AMP-dependent synthetase/ligase" evidence="1">
    <location>
        <begin position="23"/>
        <end position="95"/>
    </location>
</feature>
<organism evidence="2 3">
    <name type="scientific">Actinidia rufa</name>
    <dbReference type="NCBI Taxonomy" id="165716"/>
    <lineage>
        <taxon>Eukaryota</taxon>
        <taxon>Viridiplantae</taxon>
        <taxon>Streptophyta</taxon>
        <taxon>Embryophyta</taxon>
        <taxon>Tracheophyta</taxon>
        <taxon>Spermatophyta</taxon>
        <taxon>Magnoliopsida</taxon>
        <taxon>eudicotyledons</taxon>
        <taxon>Gunneridae</taxon>
        <taxon>Pentapetalae</taxon>
        <taxon>asterids</taxon>
        <taxon>Ericales</taxon>
        <taxon>Actinidiaceae</taxon>
        <taxon>Actinidia</taxon>
    </lineage>
</organism>
<dbReference type="InterPro" id="IPR000873">
    <property type="entry name" value="AMP-dep_synth/lig_dom"/>
</dbReference>
<keyword evidence="2" id="KW-0436">Ligase</keyword>
<evidence type="ECO:0000313" key="3">
    <source>
        <dbReference type="Proteomes" id="UP000585474"/>
    </source>
</evidence>
<dbReference type="GO" id="GO:0005783">
    <property type="term" value="C:endoplasmic reticulum"/>
    <property type="evidence" value="ECO:0007669"/>
    <property type="project" value="TreeGrafter"/>
</dbReference>
<dbReference type="PANTHER" id="PTHR43272">
    <property type="entry name" value="LONG-CHAIN-FATTY-ACID--COA LIGASE"/>
    <property type="match status" value="1"/>
</dbReference>
<comment type="caution">
    <text evidence="2">The sequence shown here is derived from an EMBL/GenBank/DDBJ whole genome shotgun (WGS) entry which is preliminary data.</text>
</comment>
<dbReference type="Pfam" id="PF00501">
    <property type="entry name" value="AMP-binding"/>
    <property type="match status" value="1"/>
</dbReference>
<accession>A0A7J0DD20</accession>
<dbReference type="PANTHER" id="PTHR43272:SF87">
    <property type="entry name" value="LONG-CHAIN-FATTY-ACID--COA LIGASE"/>
    <property type="match status" value="1"/>
</dbReference>
<sequence length="134" mass="14417">MNKGYKQVEAAPILDRIVFSKVKESLGGKVRLILSGAAAPLATYVETFLRVMSCAHVLQGSGFTETCAGSFVARPDELGMIGTVGPPLPNVEVFLESVPEIGYDALLSTLVANYVFGGRFYSQDTIKVKTSLKR</sequence>
<dbReference type="GO" id="GO:0016020">
    <property type="term" value="C:membrane"/>
    <property type="evidence" value="ECO:0007669"/>
    <property type="project" value="TreeGrafter"/>
</dbReference>